<dbReference type="InterPro" id="IPR011600">
    <property type="entry name" value="Pept_C14_caspase"/>
</dbReference>
<dbReference type="AlphaFoldDB" id="A0A8H7CMV0"/>
<dbReference type="GO" id="GO:0004197">
    <property type="term" value="F:cysteine-type endopeptidase activity"/>
    <property type="evidence" value="ECO:0007669"/>
    <property type="project" value="InterPro"/>
</dbReference>
<dbReference type="GO" id="GO:0005737">
    <property type="term" value="C:cytoplasm"/>
    <property type="evidence" value="ECO:0007669"/>
    <property type="project" value="TreeGrafter"/>
</dbReference>
<reference evidence="4" key="1">
    <citation type="submission" date="2020-05" db="EMBL/GenBank/DDBJ databases">
        <title>Mycena genomes resolve the evolution of fungal bioluminescence.</title>
        <authorList>
            <person name="Tsai I.J."/>
        </authorList>
    </citation>
    <scope>NUCLEOTIDE SEQUENCE</scope>
    <source>
        <strain evidence="4">CCC161011</strain>
    </source>
</reference>
<name>A0A8H7CMV0_9AGAR</name>
<feature type="domain" description="Peptidase C14 caspase" evidence="3">
    <location>
        <begin position="31"/>
        <end position="411"/>
    </location>
</feature>
<comment type="caution">
    <text evidence="4">The sequence shown here is derived from an EMBL/GenBank/DDBJ whole genome shotgun (WGS) entry which is preliminary data.</text>
</comment>
<evidence type="ECO:0000256" key="1">
    <source>
        <dbReference type="ARBA" id="ARBA00009005"/>
    </source>
</evidence>
<dbReference type="Gene3D" id="3.40.50.12660">
    <property type="match status" value="2"/>
</dbReference>
<organism evidence="4 5">
    <name type="scientific">Mycena venus</name>
    <dbReference type="NCBI Taxonomy" id="2733690"/>
    <lineage>
        <taxon>Eukaryota</taxon>
        <taxon>Fungi</taxon>
        <taxon>Dikarya</taxon>
        <taxon>Basidiomycota</taxon>
        <taxon>Agaricomycotina</taxon>
        <taxon>Agaricomycetes</taxon>
        <taxon>Agaricomycetidae</taxon>
        <taxon>Agaricales</taxon>
        <taxon>Marasmiineae</taxon>
        <taxon>Mycenaceae</taxon>
        <taxon>Mycena</taxon>
    </lineage>
</organism>
<dbReference type="EMBL" id="JACAZI010000018">
    <property type="protein sequence ID" value="KAF7341098.1"/>
    <property type="molecule type" value="Genomic_DNA"/>
</dbReference>
<dbReference type="PANTHER" id="PTHR48104:SF30">
    <property type="entry name" value="METACASPASE-1"/>
    <property type="match status" value="1"/>
</dbReference>
<protein>
    <submittedName>
        <fullName evidence="4">Metacaspase pca1</fullName>
    </submittedName>
</protein>
<evidence type="ECO:0000313" key="5">
    <source>
        <dbReference type="Proteomes" id="UP000620124"/>
    </source>
</evidence>
<dbReference type="Pfam" id="PF00656">
    <property type="entry name" value="Peptidase_C14"/>
    <property type="match status" value="1"/>
</dbReference>
<proteinExistence type="inferred from homology"/>
<accession>A0A8H7CMV0</accession>
<dbReference type="GO" id="GO:0006508">
    <property type="term" value="P:proteolysis"/>
    <property type="evidence" value="ECO:0007669"/>
    <property type="project" value="InterPro"/>
</dbReference>
<dbReference type="OrthoDB" id="3223806at2759"/>
<dbReference type="PANTHER" id="PTHR48104">
    <property type="entry name" value="METACASPASE-4"/>
    <property type="match status" value="1"/>
</dbReference>
<gene>
    <name evidence="4" type="ORF">MVEN_01844000</name>
</gene>
<feature type="compositionally biased region" description="Basic and acidic residues" evidence="2">
    <location>
        <begin position="263"/>
        <end position="276"/>
    </location>
</feature>
<sequence>MNFSRAQGNAGASAAALAERQEPSVKHTGQKRALLVGISTCTSEGYAVLKGAHKDVYQMRDLLLNVYNYALSEITVLVDDGVEGHLQPTRANILSEIAALVKDVKKGDRLFFHFSGHSTQIRSEQPYSEEDGLDECLIPMDGEDMMIVDNELHASLVQPLPSGSRLVAVLDTCHSGSLLDLKHHRCNRVYVPWTWRGKRNSEEVRNSIVRRGARLLTSPARHMLSMLASHTTSPNSPAGIGDLTHSDSGPVAKSGQVRIDNGPIDKSRPLPRLRTEHPEGSLDYLRTLVPWERKDTNHQKNWILPFDEEKHCQSPLGQFPCNGWCRIPEGDSRVIGRDDDEVRADVISLSSCKDSQLAWEADGVSMTSSLVALLKENPHQSLHDVLVHVSHAMYSLALTRHRSAKVYKQKRKNYVPRLRRKINGLEHRNRSTKSFVLPETPHTVVPHPTTPQPTARGLKKGMRRVGFIGRLKQILEVVLKDNGYDTDSFQNPVLSSPKPLDMNKPWAI</sequence>
<comment type="similarity">
    <text evidence="1">Belongs to the peptidase C14B family.</text>
</comment>
<evidence type="ECO:0000313" key="4">
    <source>
        <dbReference type="EMBL" id="KAF7341098.1"/>
    </source>
</evidence>
<evidence type="ECO:0000256" key="2">
    <source>
        <dbReference type="SAM" id="MobiDB-lite"/>
    </source>
</evidence>
<evidence type="ECO:0000259" key="3">
    <source>
        <dbReference type="Pfam" id="PF00656"/>
    </source>
</evidence>
<feature type="region of interest" description="Disordered" evidence="2">
    <location>
        <begin position="488"/>
        <end position="508"/>
    </location>
</feature>
<feature type="region of interest" description="Disordered" evidence="2">
    <location>
        <begin position="229"/>
        <end position="276"/>
    </location>
</feature>
<dbReference type="Proteomes" id="UP000620124">
    <property type="component" value="Unassembled WGS sequence"/>
</dbReference>
<keyword evidence="5" id="KW-1185">Reference proteome</keyword>
<dbReference type="InterPro" id="IPR050452">
    <property type="entry name" value="Metacaspase"/>
</dbReference>